<evidence type="ECO:0000313" key="1">
    <source>
        <dbReference type="EMBL" id="TNN29254.1"/>
    </source>
</evidence>
<reference evidence="1 2" key="1">
    <citation type="submission" date="2019-03" db="EMBL/GenBank/DDBJ databases">
        <title>First draft genome of Liparis tanakae, snailfish: a comprehensive survey of snailfish specific genes.</title>
        <authorList>
            <person name="Kim W."/>
            <person name="Song I."/>
            <person name="Jeong J.-H."/>
            <person name="Kim D."/>
            <person name="Kim S."/>
            <person name="Ryu S."/>
            <person name="Song J.Y."/>
            <person name="Lee S.K."/>
        </authorList>
    </citation>
    <scope>NUCLEOTIDE SEQUENCE [LARGE SCALE GENOMIC DNA]</scope>
    <source>
        <tissue evidence="1">Muscle</tissue>
    </source>
</reference>
<evidence type="ECO:0000313" key="2">
    <source>
        <dbReference type="Proteomes" id="UP000314294"/>
    </source>
</evidence>
<proteinExistence type="predicted"/>
<dbReference type="Proteomes" id="UP000314294">
    <property type="component" value="Unassembled WGS sequence"/>
</dbReference>
<sequence>MIGSSFGIGVDQKRNNKCLFGAVSSAGTSHTTVVCNGSTRGQPLGGNFAPLQDSSPPGAEVVLKLQVLVYR</sequence>
<gene>
    <name evidence="1" type="ORF">EYF80_060600</name>
</gene>
<comment type="caution">
    <text evidence="1">The sequence shown here is derived from an EMBL/GenBank/DDBJ whole genome shotgun (WGS) entry which is preliminary data.</text>
</comment>
<dbReference type="EMBL" id="SRLO01005869">
    <property type="protein sequence ID" value="TNN29254.1"/>
    <property type="molecule type" value="Genomic_DNA"/>
</dbReference>
<dbReference type="AlphaFoldDB" id="A0A4Z2ELC7"/>
<protein>
    <submittedName>
        <fullName evidence="1">Uncharacterized protein</fullName>
    </submittedName>
</protein>
<name>A0A4Z2ELC7_9TELE</name>
<accession>A0A4Z2ELC7</accession>
<organism evidence="1 2">
    <name type="scientific">Liparis tanakae</name>
    <name type="common">Tanaka's snailfish</name>
    <dbReference type="NCBI Taxonomy" id="230148"/>
    <lineage>
        <taxon>Eukaryota</taxon>
        <taxon>Metazoa</taxon>
        <taxon>Chordata</taxon>
        <taxon>Craniata</taxon>
        <taxon>Vertebrata</taxon>
        <taxon>Euteleostomi</taxon>
        <taxon>Actinopterygii</taxon>
        <taxon>Neopterygii</taxon>
        <taxon>Teleostei</taxon>
        <taxon>Neoteleostei</taxon>
        <taxon>Acanthomorphata</taxon>
        <taxon>Eupercaria</taxon>
        <taxon>Perciformes</taxon>
        <taxon>Cottioidei</taxon>
        <taxon>Cottales</taxon>
        <taxon>Liparidae</taxon>
        <taxon>Liparis</taxon>
    </lineage>
</organism>
<keyword evidence="2" id="KW-1185">Reference proteome</keyword>